<organism evidence="1 2">
    <name type="scientific">Flagellimonas zhangzhouensis</name>
    <dbReference type="NCBI Taxonomy" id="1073328"/>
    <lineage>
        <taxon>Bacteria</taxon>
        <taxon>Pseudomonadati</taxon>
        <taxon>Bacteroidota</taxon>
        <taxon>Flavobacteriia</taxon>
        <taxon>Flavobacteriales</taxon>
        <taxon>Flavobacteriaceae</taxon>
        <taxon>Flagellimonas</taxon>
    </lineage>
</organism>
<dbReference type="RefSeq" id="WP_090293074.1">
    <property type="nucleotide sequence ID" value="NZ_FNKI01000001.1"/>
</dbReference>
<dbReference type="InterPro" id="IPR025563">
    <property type="entry name" value="DUF4286"/>
</dbReference>
<keyword evidence="2" id="KW-1185">Reference proteome</keyword>
<dbReference type="EMBL" id="FNMY01000002">
    <property type="protein sequence ID" value="SDW49945.1"/>
    <property type="molecule type" value="Genomic_DNA"/>
</dbReference>
<sequence>MLIYNVTINIDTQVHDEWLSWMRDKHIPDMLSTGKFSHAKMVKVLVEEDMGGVTYSIQYTTQDRKTLEAYYKEDAERLRGDAQKLFPNKFVAFRTELEVVSQQIP</sequence>
<gene>
    <name evidence="1" type="ORF">SAMN04487892_1402</name>
</gene>
<accession>A0A1H2U143</accession>
<evidence type="ECO:0000313" key="1">
    <source>
        <dbReference type="EMBL" id="SDW49945.1"/>
    </source>
</evidence>
<proteinExistence type="predicted"/>
<dbReference type="Proteomes" id="UP000199592">
    <property type="component" value="Unassembled WGS sequence"/>
</dbReference>
<reference evidence="2" key="1">
    <citation type="submission" date="2016-10" db="EMBL/GenBank/DDBJ databases">
        <authorList>
            <person name="Varghese N."/>
            <person name="Submissions S."/>
        </authorList>
    </citation>
    <scope>NUCLEOTIDE SEQUENCE [LARGE SCALE GENOMIC DNA]</scope>
    <source>
        <strain evidence="2">DSM 25030</strain>
    </source>
</reference>
<evidence type="ECO:0000313" key="2">
    <source>
        <dbReference type="Proteomes" id="UP000199592"/>
    </source>
</evidence>
<dbReference type="AlphaFoldDB" id="A0A1H2U143"/>
<dbReference type="Pfam" id="PF14114">
    <property type="entry name" value="DUF4286"/>
    <property type="match status" value="1"/>
</dbReference>
<protein>
    <recommendedName>
        <fullName evidence="3">DUF4286 domain-containing protein</fullName>
    </recommendedName>
</protein>
<dbReference type="STRING" id="1073328.SAMN05216294_0893"/>
<dbReference type="OrthoDB" id="1121837at2"/>
<evidence type="ECO:0008006" key="3">
    <source>
        <dbReference type="Google" id="ProtNLM"/>
    </source>
</evidence>
<name>A0A1H2U143_9FLAO</name>